<evidence type="ECO:0000256" key="1">
    <source>
        <dbReference type="PIRNR" id="PIRNR036409"/>
    </source>
</evidence>
<dbReference type="GO" id="GO:0006576">
    <property type="term" value="P:biogenic amine metabolic process"/>
    <property type="evidence" value="ECO:0007669"/>
    <property type="project" value="InterPro"/>
</dbReference>
<dbReference type="NCBIfam" id="TIGR02528">
    <property type="entry name" value="EutP"/>
    <property type="match status" value="1"/>
</dbReference>
<dbReference type="PIRSF" id="PIRSF036409">
    <property type="entry name" value="EutP_PduV"/>
    <property type="match status" value="1"/>
</dbReference>
<organism evidence="2 3">
    <name type="scientific">Intestinimonas massiliensis</name>
    <name type="common">ex Afouda et al. 2020</name>
    <dbReference type="NCBI Taxonomy" id="1673721"/>
    <lineage>
        <taxon>Bacteria</taxon>
        <taxon>Bacillati</taxon>
        <taxon>Bacillota</taxon>
        <taxon>Clostridia</taxon>
        <taxon>Eubacteriales</taxon>
        <taxon>Intestinimonas</taxon>
    </lineage>
</organism>
<dbReference type="GO" id="GO:0005524">
    <property type="term" value="F:ATP binding"/>
    <property type="evidence" value="ECO:0007669"/>
    <property type="project" value="UniProtKB-UniRule"/>
</dbReference>
<protein>
    <submittedName>
        <fullName evidence="2">EutP/PduV family microcompartment system protein</fullName>
    </submittedName>
</protein>
<dbReference type="Pfam" id="PF10662">
    <property type="entry name" value="PduV-EutP"/>
    <property type="match status" value="1"/>
</dbReference>
<dbReference type="CDD" id="cd00882">
    <property type="entry name" value="Ras_like_GTPase"/>
    <property type="match status" value="1"/>
</dbReference>
<dbReference type="SUPFAM" id="SSF52540">
    <property type="entry name" value="P-loop containing nucleoside triphosphate hydrolases"/>
    <property type="match status" value="1"/>
</dbReference>
<accession>A0AAW5JRM5</accession>
<evidence type="ECO:0000313" key="2">
    <source>
        <dbReference type="EMBL" id="MCQ4771792.1"/>
    </source>
</evidence>
<dbReference type="RefSeq" id="WP_256304857.1">
    <property type="nucleotide sequence ID" value="NZ_JALEQM010000071.1"/>
</dbReference>
<evidence type="ECO:0000313" key="3">
    <source>
        <dbReference type="Proteomes" id="UP001204562"/>
    </source>
</evidence>
<proteinExistence type="inferred from homology"/>
<dbReference type="PANTHER" id="PTHR40453">
    <property type="entry name" value="PROTEIN YOEF"/>
    <property type="match status" value="1"/>
</dbReference>
<dbReference type="EMBL" id="JANFYS010000053">
    <property type="protein sequence ID" value="MCQ4771792.1"/>
    <property type="molecule type" value="Genomic_DNA"/>
</dbReference>
<name>A0AAW5JRM5_9FIRM</name>
<dbReference type="InterPro" id="IPR012381">
    <property type="entry name" value="EutP_PduV"/>
</dbReference>
<keyword evidence="1" id="KW-0547">Nucleotide-binding</keyword>
<sequence length="147" mass="16078">MKRIILVGPTASGKTTLCQRLNGLEQVYKKTQAIEVVNCTIDTPGEYLEHRSFLQGLVVTSVEADLVLFLQDATDQRFLFSPGQAAAFPIPTAGVVTKADIAAEEQCRQAEELLELAGADPIFRVSSLRGDGMEELLRFLDPDRGEP</sequence>
<reference evidence="2" key="1">
    <citation type="submission" date="2022-06" db="EMBL/GenBank/DDBJ databases">
        <title>Isolation of gut microbiota from human fecal samples.</title>
        <authorList>
            <person name="Pamer E.G."/>
            <person name="Barat B."/>
            <person name="Waligurski E."/>
            <person name="Medina S."/>
            <person name="Paddock L."/>
            <person name="Mostad J."/>
        </authorList>
    </citation>
    <scope>NUCLEOTIDE SEQUENCE</scope>
    <source>
        <strain evidence="2">DFI.9.91</strain>
    </source>
</reference>
<dbReference type="InterPro" id="IPR027417">
    <property type="entry name" value="P-loop_NTPase"/>
</dbReference>
<comment type="caution">
    <text evidence="2">The sequence shown here is derived from an EMBL/GenBank/DDBJ whole genome shotgun (WGS) entry which is preliminary data.</text>
</comment>
<dbReference type="AlphaFoldDB" id="A0AAW5JRM5"/>
<gene>
    <name evidence="2" type="ORF">NE579_15240</name>
</gene>
<dbReference type="PANTHER" id="PTHR40453:SF1">
    <property type="entry name" value="PROTEIN YOEF"/>
    <property type="match status" value="1"/>
</dbReference>
<dbReference type="Proteomes" id="UP001204562">
    <property type="component" value="Unassembled WGS sequence"/>
</dbReference>
<comment type="similarity">
    <text evidence="1">Belongs to the EutP/PduV family.</text>
</comment>
<dbReference type="Gene3D" id="3.40.50.300">
    <property type="entry name" value="P-loop containing nucleotide triphosphate hydrolases"/>
    <property type="match status" value="1"/>
</dbReference>